<dbReference type="AlphaFoldDB" id="J3KY51"/>
<organism evidence="2">
    <name type="scientific">Oryza brachyantha</name>
    <name type="common">malo sina</name>
    <dbReference type="NCBI Taxonomy" id="4533"/>
    <lineage>
        <taxon>Eukaryota</taxon>
        <taxon>Viridiplantae</taxon>
        <taxon>Streptophyta</taxon>
        <taxon>Embryophyta</taxon>
        <taxon>Tracheophyta</taxon>
        <taxon>Spermatophyta</taxon>
        <taxon>Magnoliopsida</taxon>
        <taxon>Liliopsida</taxon>
        <taxon>Poales</taxon>
        <taxon>Poaceae</taxon>
        <taxon>BOP clade</taxon>
        <taxon>Oryzoideae</taxon>
        <taxon>Oryzeae</taxon>
        <taxon>Oryzinae</taxon>
        <taxon>Oryza</taxon>
    </lineage>
</organism>
<evidence type="ECO:0000256" key="1">
    <source>
        <dbReference type="SAM" id="MobiDB-lite"/>
    </source>
</evidence>
<reference evidence="2" key="2">
    <citation type="submission" date="2013-04" db="UniProtKB">
        <authorList>
            <consortium name="EnsemblPlants"/>
        </authorList>
    </citation>
    <scope>IDENTIFICATION</scope>
</reference>
<feature type="compositionally biased region" description="Low complexity" evidence="1">
    <location>
        <begin position="105"/>
        <end position="126"/>
    </location>
</feature>
<keyword evidence="3" id="KW-1185">Reference proteome</keyword>
<dbReference type="Proteomes" id="UP000006038">
    <property type="component" value="Chromosome 1"/>
</dbReference>
<feature type="compositionally biased region" description="Basic and acidic residues" evidence="1">
    <location>
        <begin position="129"/>
        <end position="143"/>
    </location>
</feature>
<evidence type="ECO:0000313" key="3">
    <source>
        <dbReference type="Proteomes" id="UP000006038"/>
    </source>
</evidence>
<feature type="region of interest" description="Disordered" evidence="1">
    <location>
        <begin position="44"/>
        <end position="143"/>
    </location>
</feature>
<proteinExistence type="predicted"/>
<feature type="compositionally biased region" description="Basic and acidic residues" evidence="1">
    <location>
        <begin position="73"/>
        <end position="83"/>
    </location>
</feature>
<dbReference type="HOGENOM" id="CLU_1663444_0_0_1"/>
<feature type="compositionally biased region" description="Low complexity" evidence="1">
    <location>
        <begin position="47"/>
        <end position="65"/>
    </location>
</feature>
<accession>J3KY51</accession>
<name>J3KY51_ORYBR</name>
<dbReference type="EnsemblPlants" id="OB01G19070.1">
    <property type="protein sequence ID" value="OB01G19070.1"/>
    <property type="gene ID" value="OB01G19070"/>
</dbReference>
<sequence>MQKFQFIQYYFIHARQINNKNLHASQIKKKIQIAAGVGHLRSRGRKASASSSRASWEAAAGASVAGRGGRRPRSPDRRWGEGGRRRRIGAARGWRGQPATGGGAARALGRGRALPAARRPSSLLPRHPGLHERESERERRENDFSFLPRVFRSEMWLTG</sequence>
<evidence type="ECO:0000313" key="2">
    <source>
        <dbReference type="EnsemblPlants" id="OB01G19070.1"/>
    </source>
</evidence>
<protein>
    <submittedName>
        <fullName evidence="2">Uncharacterized protein</fullName>
    </submittedName>
</protein>
<dbReference type="Gramene" id="OB01G19070.1">
    <property type="protein sequence ID" value="OB01G19070.1"/>
    <property type="gene ID" value="OB01G19070"/>
</dbReference>
<reference evidence="2" key="1">
    <citation type="journal article" date="2013" name="Nat. Commun.">
        <title>Whole-genome sequencing of Oryza brachyantha reveals mechanisms underlying Oryza genome evolution.</title>
        <authorList>
            <person name="Chen J."/>
            <person name="Huang Q."/>
            <person name="Gao D."/>
            <person name="Wang J."/>
            <person name="Lang Y."/>
            <person name="Liu T."/>
            <person name="Li B."/>
            <person name="Bai Z."/>
            <person name="Luis Goicoechea J."/>
            <person name="Liang C."/>
            <person name="Chen C."/>
            <person name="Zhang W."/>
            <person name="Sun S."/>
            <person name="Liao Y."/>
            <person name="Zhang X."/>
            <person name="Yang L."/>
            <person name="Song C."/>
            <person name="Wang M."/>
            <person name="Shi J."/>
            <person name="Liu G."/>
            <person name="Liu J."/>
            <person name="Zhou H."/>
            <person name="Zhou W."/>
            <person name="Yu Q."/>
            <person name="An N."/>
            <person name="Chen Y."/>
            <person name="Cai Q."/>
            <person name="Wang B."/>
            <person name="Liu B."/>
            <person name="Min J."/>
            <person name="Huang Y."/>
            <person name="Wu H."/>
            <person name="Li Z."/>
            <person name="Zhang Y."/>
            <person name="Yin Y."/>
            <person name="Song W."/>
            <person name="Jiang J."/>
            <person name="Jackson S.A."/>
            <person name="Wing R.A."/>
            <person name="Wang J."/>
            <person name="Chen M."/>
        </authorList>
    </citation>
    <scope>NUCLEOTIDE SEQUENCE [LARGE SCALE GENOMIC DNA]</scope>
    <source>
        <strain evidence="2">cv. IRGC 101232</strain>
    </source>
</reference>